<dbReference type="InterPro" id="IPR036505">
    <property type="entry name" value="Amidase/PGRP_sf"/>
</dbReference>
<evidence type="ECO:0000256" key="3">
    <source>
        <dbReference type="ARBA" id="ARBA00022801"/>
    </source>
</evidence>
<keyword evidence="8" id="KW-1185">Reference proteome</keyword>
<evidence type="ECO:0000259" key="6">
    <source>
        <dbReference type="SMART" id="SM00644"/>
    </source>
</evidence>
<keyword evidence="5" id="KW-1133">Transmembrane helix</keyword>
<organism evidence="7 8">
    <name type="scientific">Anaerocolumna xylanovorans DSM 12503</name>
    <dbReference type="NCBI Taxonomy" id="1121345"/>
    <lineage>
        <taxon>Bacteria</taxon>
        <taxon>Bacillati</taxon>
        <taxon>Bacillota</taxon>
        <taxon>Clostridia</taxon>
        <taxon>Lachnospirales</taxon>
        <taxon>Lachnospiraceae</taxon>
        <taxon>Anaerocolumna</taxon>
    </lineage>
</organism>
<name>A0A1M7YHP0_9FIRM</name>
<dbReference type="Pfam" id="PF01510">
    <property type="entry name" value="Amidase_2"/>
    <property type="match status" value="1"/>
</dbReference>
<keyword evidence="3" id="KW-0378">Hydrolase</keyword>
<comment type="catalytic activity">
    <reaction evidence="1">
        <text>Hydrolyzes the link between N-acetylmuramoyl residues and L-amino acid residues in certain cell-wall glycopeptides.</text>
        <dbReference type="EC" id="3.5.1.28"/>
    </reaction>
</comment>
<keyword evidence="5" id="KW-0472">Membrane</keyword>
<dbReference type="SUPFAM" id="SSF55846">
    <property type="entry name" value="N-acetylmuramoyl-L-alanine amidase-like"/>
    <property type="match status" value="1"/>
</dbReference>
<dbReference type="AlphaFoldDB" id="A0A1M7YHP0"/>
<dbReference type="EC" id="3.5.1.28" evidence="2"/>
<evidence type="ECO:0000256" key="5">
    <source>
        <dbReference type="SAM" id="Phobius"/>
    </source>
</evidence>
<evidence type="ECO:0000256" key="4">
    <source>
        <dbReference type="ARBA" id="ARBA00023316"/>
    </source>
</evidence>
<dbReference type="SMART" id="SM00644">
    <property type="entry name" value="Ami_2"/>
    <property type="match status" value="1"/>
</dbReference>
<dbReference type="OrthoDB" id="9794294at2"/>
<protein>
    <recommendedName>
        <fullName evidence="2">N-acetylmuramoyl-L-alanine amidase</fullName>
        <ecNumber evidence="2">3.5.1.28</ecNumber>
    </recommendedName>
</protein>
<dbReference type="InterPro" id="IPR051206">
    <property type="entry name" value="NAMLAA_amidase_2"/>
</dbReference>
<keyword evidence="4" id="KW-0961">Cell wall biogenesis/degradation</keyword>
<dbReference type="InterPro" id="IPR002502">
    <property type="entry name" value="Amidase_domain"/>
</dbReference>
<evidence type="ECO:0000256" key="2">
    <source>
        <dbReference type="ARBA" id="ARBA00011901"/>
    </source>
</evidence>
<evidence type="ECO:0000313" key="8">
    <source>
        <dbReference type="Proteomes" id="UP000184612"/>
    </source>
</evidence>
<dbReference type="Gene3D" id="3.40.80.10">
    <property type="entry name" value="Peptidoglycan recognition protein-like"/>
    <property type="match status" value="1"/>
</dbReference>
<dbReference type="PANTHER" id="PTHR30417">
    <property type="entry name" value="N-ACETYLMURAMOYL-L-ALANINE AMIDASE AMID"/>
    <property type="match status" value="1"/>
</dbReference>
<gene>
    <name evidence="7" type="ORF">SAMN02745217_03508</name>
</gene>
<feature type="domain" description="N-acetylmuramoyl-L-alanine amidase" evidence="6">
    <location>
        <begin position="67"/>
        <end position="199"/>
    </location>
</feature>
<dbReference type="GO" id="GO:0009254">
    <property type="term" value="P:peptidoglycan turnover"/>
    <property type="evidence" value="ECO:0007669"/>
    <property type="project" value="TreeGrafter"/>
</dbReference>
<keyword evidence="5" id="KW-0812">Transmembrane</keyword>
<evidence type="ECO:0000313" key="7">
    <source>
        <dbReference type="EMBL" id="SHO52106.1"/>
    </source>
</evidence>
<dbReference type="GO" id="GO:0071555">
    <property type="term" value="P:cell wall organization"/>
    <property type="evidence" value="ECO:0007669"/>
    <property type="project" value="UniProtKB-KW"/>
</dbReference>
<reference evidence="7 8" key="1">
    <citation type="submission" date="2016-12" db="EMBL/GenBank/DDBJ databases">
        <authorList>
            <person name="Song W.-J."/>
            <person name="Kurnit D.M."/>
        </authorList>
    </citation>
    <scope>NUCLEOTIDE SEQUENCE [LARGE SCALE GENOMIC DNA]</scope>
    <source>
        <strain evidence="7 8">DSM 12503</strain>
    </source>
</reference>
<dbReference type="Proteomes" id="UP000184612">
    <property type="component" value="Unassembled WGS sequence"/>
</dbReference>
<dbReference type="PANTHER" id="PTHR30417:SF1">
    <property type="entry name" value="N-ACETYLMURAMOYL-L-ALANINE AMIDASE AMID"/>
    <property type="match status" value="1"/>
</dbReference>
<proteinExistence type="predicted"/>
<dbReference type="RefSeq" id="WP_073590149.1">
    <property type="nucleotide sequence ID" value="NZ_FRFD01000010.1"/>
</dbReference>
<feature type="transmembrane region" description="Helical" evidence="5">
    <location>
        <begin position="21"/>
        <end position="41"/>
    </location>
</feature>
<sequence length="229" mass="26222">MNVKNRRRRRKRRSRLFRLTTVTSLCMLMAVIIGIMLLSAIKHFREGSYGFAYYTIAPPPITENLLTPNPYSRSEEPLKKVKGIVIHYTANPGTSAEANRNYFENLKSQRETSASSHFIIGLEGEILQCIPLDEISFASNDRNVDTISIECCHPDATGKFNEKTYASLVALSAWLCSKYRLDEKDILRHYDITGKLCPLYYVKHEDAWNTLKENIFTYLKEKEASAELG</sequence>
<dbReference type="EMBL" id="FRFD01000010">
    <property type="protein sequence ID" value="SHO52106.1"/>
    <property type="molecule type" value="Genomic_DNA"/>
</dbReference>
<dbReference type="STRING" id="1121345.SAMN02745217_03508"/>
<accession>A0A1M7YHP0</accession>
<dbReference type="GO" id="GO:0009253">
    <property type="term" value="P:peptidoglycan catabolic process"/>
    <property type="evidence" value="ECO:0007669"/>
    <property type="project" value="InterPro"/>
</dbReference>
<evidence type="ECO:0000256" key="1">
    <source>
        <dbReference type="ARBA" id="ARBA00001561"/>
    </source>
</evidence>
<dbReference type="CDD" id="cd06583">
    <property type="entry name" value="PGRP"/>
    <property type="match status" value="1"/>
</dbReference>
<dbReference type="GO" id="GO:0008745">
    <property type="term" value="F:N-acetylmuramoyl-L-alanine amidase activity"/>
    <property type="evidence" value="ECO:0007669"/>
    <property type="project" value="UniProtKB-EC"/>
</dbReference>